<dbReference type="Proteomes" id="UP001379235">
    <property type="component" value="Unassembled WGS sequence"/>
</dbReference>
<dbReference type="SUPFAM" id="SSF50630">
    <property type="entry name" value="Acid proteases"/>
    <property type="match status" value="1"/>
</dbReference>
<evidence type="ECO:0000313" key="4">
    <source>
        <dbReference type="Proteomes" id="UP001379235"/>
    </source>
</evidence>
<keyword evidence="3" id="KW-0645">Protease</keyword>
<reference evidence="3 4" key="1">
    <citation type="submission" date="2024-03" db="EMBL/GenBank/DDBJ databases">
        <authorList>
            <person name="Jo J.-H."/>
        </authorList>
    </citation>
    <scope>NUCLEOTIDE SEQUENCE [LARGE SCALE GENOMIC DNA]</scope>
    <source>
        <strain evidence="3 4">AS3R-12</strain>
    </source>
</reference>
<organism evidence="3 4">
    <name type="scientific">Novosphingobium aquae</name>
    <dbReference type="NCBI Taxonomy" id="3133435"/>
    <lineage>
        <taxon>Bacteria</taxon>
        <taxon>Pseudomonadati</taxon>
        <taxon>Pseudomonadota</taxon>
        <taxon>Alphaproteobacteria</taxon>
        <taxon>Sphingomonadales</taxon>
        <taxon>Sphingomonadaceae</taxon>
        <taxon>Novosphingobium</taxon>
    </lineage>
</organism>
<name>A0ABU8S9P6_9SPHN</name>
<feature type="signal peptide" evidence="2">
    <location>
        <begin position="1"/>
        <end position="19"/>
    </location>
</feature>
<dbReference type="RefSeq" id="WP_339967462.1">
    <property type="nucleotide sequence ID" value="NZ_JBBHJY010000006.1"/>
</dbReference>
<dbReference type="EMBL" id="JBBHJY010000006">
    <property type="protein sequence ID" value="MEJ6010683.1"/>
    <property type="molecule type" value="Genomic_DNA"/>
</dbReference>
<feature type="chain" id="PRO_5046515814" evidence="2">
    <location>
        <begin position="20"/>
        <end position="172"/>
    </location>
</feature>
<evidence type="ECO:0000313" key="3">
    <source>
        <dbReference type="EMBL" id="MEJ6010683.1"/>
    </source>
</evidence>
<comment type="caution">
    <text evidence="3">The sequence shown here is derived from an EMBL/GenBank/DDBJ whole genome shotgun (WGS) entry which is preliminary data.</text>
</comment>
<keyword evidence="4" id="KW-1185">Reference proteome</keyword>
<accession>A0ABU8S9P6</accession>
<proteinExistence type="predicted"/>
<evidence type="ECO:0000256" key="2">
    <source>
        <dbReference type="SAM" id="SignalP"/>
    </source>
</evidence>
<sequence>MILALSAIASMLLLVQLFAPRGEARAEPSGAASSAPPSPRGMMFAESAGEAGEIQIPRDSSGQFHVKAKVNGAEERFLIDTGADVVALTIETAEGAGLSVDPANFTALMQTASGEGMGVRMRIDDFEVGGRHFRDLDVVVMEGLQTNLLGQSVLRKFGKVEMRGDRMVISHD</sequence>
<protein>
    <submittedName>
        <fullName evidence="3">TIGR02281 family clan AA aspartic protease</fullName>
        <ecNumber evidence="3">3.4.23.-</ecNumber>
    </submittedName>
</protein>
<dbReference type="NCBIfam" id="TIGR02281">
    <property type="entry name" value="clan_AA_DTGA"/>
    <property type="match status" value="1"/>
</dbReference>
<dbReference type="InterPro" id="IPR011969">
    <property type="entry name" value="Clan_AA_Asp_peptidase_C"/>
</dbReference>
<gene>
    <name evidence="3" type="ORF">WG900_12240</name>
</gene>
<dbReference type="InterPro" id="IPR001969">
    <property type="entry name" value="Aspartic_peptidase_AS"/>
</dbReference>
<evidence type="ECO:0000256" key="1">
    <source>
        <dbReference type="SAM" id="MobiDB-lite"/>
    </source>
</evidence>
<dbReference type="EC" id="3.4.23.-" evidence="3"/>
<dbReference type="GO" id="GO:0008233">
    <property type="term" value="F:peptidase activity"/>
    <property type="evidence" value="ECO:0007669"/>
    <property type="project" value="UniProtKB-KW"/>
</dbReference>
<keyword evidence="3" id="KW-0378">Hydrolase</keyword>
<keyword evidence="2" id="KW-0732">Signal</keyword>
<dbReference type="InterPro" id="IPR021109">
    <property type="entry name" value="Peptidase_aspartic_dom_sf"/>
</dbReference>
<dbReference type="InterPro" id="IPR034122">
    <property type="entry name" value="Retropepsin-like_bacterial"/>
</dbReference>
<dbReference type="PROSITE" id="PS00141">
    <property type="entry name" value="ASP_PROTEASE"/>
    <property type="match status" value="1"/>
</dbReference>
<dbReference type="Pfam" id="PF13975">
    <property type="entry name" value="gag-asp_proteas"/>
    <property type="match status" value="1"/>
</dbReference>
<dbReference type="GO" id="GO:0006508">
    <property type="term" value="P:proteolysis"/>
    <property type="evidence" value="ECO:0007669"/>
    <property type="project" value="UniProtKB-KW"/>
</dbReference>
<feature type="region of interest" description="Disordered" evidence="1">
    <location>
        <begin position="25"/>
        <end position="44"/>
    </location>
</feature>
<dbReference type="CDD" id="cd05483">
    <property type="entry name" value="retropepsin_like_bacteria"/>
    <property type="match status" value="1"/>
</dbReference>
<dbReference type="Gene3D" id="2.40.70.10">
    <property type="entry name" value="Acid Proteases"/>
    <property type="match status" value="1"/>
</dbReference>